<dbReference type="EMBL" id="MU839009">
    <property type="protein sequence ID" value="KAK1767119.1"/>
    <property type="molecule type" value="Genomic_DNA"/>
</dbReference>
<dbReference type="PANTHER" id="PTHR12425">
    <property type="entry name" value="SYNEMBRYN"/>
    <property type="match status" value="1"/>
</dbReference>
<evidence type="ECO:0000256" key="2">
    <source>
        <dbReference type="ARBA" id="ARBA00022658"/>
    </source>
</evidence>
<dbReference type="GO" id="GO:0005737">
    <property type="term" value="C:cytoplasm"/>
    <property type="evidence" value="ECO:0007669"/>
    <property type="project" value="TreeGrafter"/>
</dbReference>
<name>A0AAJ0C1Q3_9PEZI</name>
<evidence type="ECO:0000256" key="3">
    <source>
        <dbReference type="ARBA" id="ARBA00023186"/>
    </source>
</evidence>
<evidence type="ECO:0000313" key="5">
    <source>
        <dbReference type="Proteomes" id="UP001244011"/>
    </source>
</evidence>
<protein>
    <submittedName>
        <fullName evidence="4">Guanine nucleotide exchange factor</fullName>
    </submittedName>
</protein>
<keyword evidence="2" id="KW-0344">Guanine-nucleotide releasing factor</keyword>
<dbReference type="RefSeq" id="XP_060283332.1">
    <property type="nucleotide sequence ID" value="XM_060433065.1"/>
</dbReference>
<evidence type="ECO:0000256" key="1">
    <source>
        <dbReference type="ARBA" id="ARBA00009049"/>
    </source>
</evidence>
<proteinExistence type="inferred from homology"/>
<keyword evidence="5" id="KW-1185">Reference proteome</keyword>
<comment type="caution">
    <text evidence="4">The sequence shown here is derived from an EMBL/GenBank/DDBJ whole genome shotgun (WGS) entry which is preliminary data.</text>
</comment>
<dbReference type="SUPFAM" id="SSF48371">
    <property type="entry name" value="ARM repeat"/>
    <property type="match status" value="1"/>
</dbReference>
<gene>
    <name evidence="4" type="ORF">QBC33DRAFT_78652</name>
</gene>
<dbReference type="GeneID" id="85316252"/>
<accession>A0AAJ0C1Q3</accession>
<dbReference type="Proteomes" id="UP001244011">
    <property type="component" value="Unassembled WGS sequence"/>
</dbReference>
<dbReference type="AlphaFoldDB" id="A0AAJ0C1Q3"/>
<dbReference type="Pfam" id="PF10165">
    <property type="entry name" value="Ric8"/>
    <property type="match status" value="1"/>
</dbReference>
<comment type="similarity">
    <text evidence="1">Belongs to the synembryn family.</text>
</comment>
<reference evidence="4" key="1">
    <citation type="submission" date="2023-06" db="EMBL/GenBank/DDBJ databases">
        <title>Genome-scale phylogeny and comparative genomics of the fungal order Sordariales.</title>
        <authorList>
            <consortium name="Lawrence Berkeley National Laboratory"/>
            <person name="Hensen N."/>
            <person name="Bonometti L."/>
            <person name="Westerberg I."/>
            <person name="Brannstrom I.O."/>
            <person name="Guillou S."/>
            <person name="Cros-Aarteil S."/>
            <person name="Calhoun S."/>
            <person name="Haridas S."/>
            <person name="Kuo A."/>
            <person name="Mondo S."/>
            <person name="Pangilinan J."/>
            <person name="Riley R."/>
            <person name="Labutti K."/>
            <person name="Andreopoulos B."/>
            <person name="Lipzen A."/>
            <person name="Chen C."/>
            <person name="Yanf M."/>
            <person name="Daum C."/>
            <person name="Ng V."/>
            <person name="Clum A."/>
            <person name="Steindorff A."/>
            <person name="Ohm R."/>
            <person name="Martin F."/>
            <person name="Silar P."/>
            <person name="Natvig D."/>
            <person name="Lalanne C."/>
            <person name="Gautier V."/>
            <person name="Ament-Velasquez S.L."/>
            <person name="Kruys A."/>
            <person name="Hutchinson M.I."/>
            <person name="Powell A.J."/>
            <person name="Barry K."/>
            <person name="Miller A.N."/>
            <person name="Grigoriev I.V."/>
            <person name="Debuchy R."/>
            <person name="Gladieux P."/>
            <person name="Thoren M.H."/>
            <person name="Johannesson H."/>
        </authorList>
    </citation>
    <scope>NUCLEOTIDE SEQUENCE</scope>
    <source>
        <strain evidence="4">8032-3</strain>
    </source>
</reference>
<dbReference type="PANTHER" id="PTHR12425:SF5">
    <property type="entry name" value="SYNEMBRYN"/>
    <property type="match status" value="1"/>
</dbReference>
<dbReference type="InterPro" id="IPR019318">
    <property type="entry name" value="Gua_nucleotide_exch_fac_Ric8"/>
</dbReference>
<evidence type="ECO:0000313" key="4">
    <source>
        <dbReference type="EMBL" id="KAK1767119.1"/>
    </source>
</evidence>
<dbReference type="GO" id="GO:0005085">
    <property type="term" value="F:guanyl-nucleotide exchange factor activity"/>
    <property type="evidence" value="ECO:0007669"/>
    <property type="project" value="UniProtKB-KW"/>
</dbReference>
<organism evidence="4 5">
    <name type="scientific">Phialemonium atrogriseum</name>
    <dbReference type="NCBI Taxonomy" id="1093897"/>
    <lineage>
        <taxon>Eukaryota</taxon>
        <taxon>Fungi</taxon>
        <taxon>Dikarya</taxon>
        <taxon>Ascomycota</taxon>
        <taxon>Pezizomycotina</taxon>
        <taxon>Sordariomycetes</taxon>
        <taxon>Sordariomycetidae</taxon>
        <taxon>Cephalothecales</taxon>
        <taxon>Cephalothecaceae</taxon>
        <taxon>Phialemonium</taxon>
    </lineage>
</organism>
<sequence>MTKLTDDLKSKKLTTPERDDALEDLKVYGRDPRDAGPIFTREGIETLTRHALDSASESTSRNALRCLCNAMFLKPETRQMFVDLGYEEKACNKLKNDNRDDEFLISRLIFLTTYGTNIDLRTLIDQFDLADSVVQNLARHARQHSKDASKAKVDPMEEMALAETLKLLFNVTTFAPKHVGSFTPALPHIITMLHKHDVPPASTPLASPLSLLINALVNLQLDSEQAQSPFYPESEPTSVSERLIHLLGLSMKAYGESELEQTVTPLICVIRGVHEHAPKNVQQYIRDSLLPTEEDRQDVLGRGETLSSSLLRNITNPMIPKFGSAVSHLLFEMSDKDASKFVHNVGYGFASGFLFQNNIPIPETASEAAEAARAFNPITGQYLDAEKVQDLPEMTEEEKEREAERLFVLFERLKQNGLISVQNPVEKAFREGRVQELDDDGADAAEKVD</sequence>
<dbReference type="GO" id="GO:0001965">
    <property type="term" value="F:G-protein alpha-subunit binding"/>
    <property type="evidence" value="ECO:0007669"/>
    <property type="project" value="TreeGrafter"/>
</dbReference>
<keyword evidence="3" id="KW-0143">Chaperone</keyword>
<dbReference type="InterPro" id="IPR016024">
    <property type="entry name" value="ARM-type_fold"/>
</dbReference>
<dbReference type="GO" id="GO:0007186">
    <property type="term" value="P:G protein-coupled receptor signaling pathway"/>
    <property type="evidence" value="ECO:0007669"/>
    <property type="project" value="TreeGrafter"/>
</dbReference>